<protein>
    <submittedName>
        <fullName evidence="1">Uncharacterized protein</fullName>
    </submittedName>
</protein>
<gene>
    <name evidence="1" type="ORF">METZ01_LOCUS236774</name>
</gene>
<dbReference type="AlphaFoldDB" id="A0A382H9H1"/>
<evidence type="ECO:0000313" key="1">
    <source>
        <dbReference type="EMBL" id="SVB83920.1"/>
    </source>
</evidence>
<dbReference type="EMBL" id="UINC01059946">
    <property type="protein sequence ID" value="SVB83920.1"/>
    <property type="molecule type" value="Genomic_DNA"/>
</dbReference>
<name>A0A382H9H1_9ZZZZ</name>
<reference evidence="1" key="1">
    <citation type="submission" date="2018-05" db="EMBL/GenBank/DDBJ databases">
        <authorList>
            <person name="Lanie J.A."/>
            <person name="Ng W.-L."/>
            <person name="Kazmierczak K.M."/>
            <person name="Andrzejewski T.M."/>
            <person name="Davidsen T.M."/>
            <person name="Wayne K.J."/>
            <person name="Tettelin H."/>
            <person name="Glass J.I."/>
            <person name="Rusch D."/>
            <person name="Podicherti R."/>
            <person name="Tsui H.-C.T."/>
            <person name="Winkler M.E."/>
        </authorList>
    </citation>
    <scope>NUCLEOTIDE SEQUENCE</scope>
</reference>
<accession>A0A382H9H1</accession>
<proteinExistence type="predicted"/>
<sequence length="44" mass="4842">MPYLSEDCIIPIGHDQVDFTEVGILIAFQQLEALLFQLATGGSF</sequence>
<organism evidence="1">
    <name type="scientific">marine metagenome</name>
    <dbReference type="NCBI Taxonomy" id="408172"/>
    <lineage>
        <taxon>unclassified sequences</taxon>
        <taxon>metagenomes</taxon>
        <taxon>ecological metagenomes</taxon>
    </lineage>
</organism>